<keyword evidence="11" id="KW-1185">Reference proteome</keyword>
<evidence type="ECO:0000256" key="5">
    <source>
        <dbReference type="ARBA" id="ARBA00022737"/>
    </source>
</evidence>
<dbReference type="Pfam" id="PF21485">
    <property type="entry name" value="IF5A-like_N"/>
    <property type="match status" value="1"/>
</dbReference>
<keyword evidence="6" id="KW-0648">Protein biosynthesis</keyword>
<evidence type="ECO:0000256" key="3">
    <source>
        <dbReference type="ARBA" id="ARBA00022540"/>
    </source>
</evidence>
<dbReference type="FunFam" id="2.30.30.30:FF:000012">
    <property type="entry name" value="Eukaryotic translation initiation factor 5A"/>
    <property type="match status" value="1"/>
</dbReference>
<evidence type="ECO:0000256" key="6">
    <source>
        <dbReference type="ARBA" id="ARBA00022917"/>
    </source>
</evidence>
<dbReference type="GO" id="GO:0045901">
    <property type="term" value="P:positive regulation of translational elongation"/>
    <property type="evidence" value="ECO:0007669"/>
    <property type="project" value="InterPro"/>
</dbReference>
<dbReference type="InterPro" id="IPR015943">
    <property type="entry name" value="WD40/YVTN_repeat-like_dom_sf"/>
</dbReference>
<keyword evidence="4 8" id="KW-0853">WD repeat</keyword>
<dbReference type="Pfam" id="PF03776">
    <property type="entry name" value="MinE"/>
    <property type="match status" value="1"/>
</dbReference>
<feature type="domain" description="Translation initiation factor 5A C-terminal" evidence="9">
    <location>
        <begin position="890"/>
        <end position="959"/>
    </location>
</feature>
<dbReference type="SMART" id="SM01376">
    <property type="entry name" value="eIF-5a"/>
    <property type="match status" value="1"/>
</dbReference>
<dbReference type="SUPFAM" id="SSF50104">
    <property type="entry name" value="Translation proteins SH3-like domain"/>
    <property type="match status" value="1"/>
</dbReference>
<keyword evidence="3" id="KW-0396">Initiation factor</keyword>
<evidence type="ECO:0000256" key="2">
    <source>
        <dbReference type="ARBA" id="ARBA00008168"/>
    </source>
</evidence>
<sequence length="964" mass="106831">MAISGDLRIAATLASYSKHPPRCSLPPSNSKVYSFTLNLRIAKGNEMRENWGFGLFLTEGWFLSLKRAMQMLFLIGYGGWFRILDLDSLTQRLSISCFRLEVAFVQCCGYVELCYSEVEFLGFLNGGCGTSRNMLKWPGGVFDGHKIHGHSSRSAGIAEEYHLSSTAINQEAESLLLSAINMSFFERFNLAWRIIFPSPTQRKSSNARIAKQRLKMILFSDRCAVSDEAKRKIVNNIVHALSEFVEIESQDKVQLSVTTETDLGTVYSVMVPVRRVKPGYQEEETGSITNIEYKDTGETSGSVDVRFDFYVPDERTRFTVCASVLICFIDHQKVACGVLIGDLSSGNDLMISPSEIREISGGLNDIIEAIPDTERYIAAISLDPRSSRHGRGQLLLQKLRLYDVDSSLLRLEASAPSQAALLDCCFQTESVAFTAASDGSIIRYDLHSGTNDAIGNHQDIATCVAYSIETYPRDLAFHPAGFFLKFRVSVLSTIIYDITICHVISAGLDKKVMSWDVRMANPLMLFRNLGAEIESISVSGFDLMVAVGAAVNIYDLRNFERAVDLKESFMDVGIRCVASTSYTRGYAIGSIDGRVAVEISDPFNLNSIRYTFRCHPKTKGGKEHLVSVNDIAFNPLIGGTFVTGDNEGYVTAWDAHSKRKLHEFPRYPNSVASLSYNHVGQLLAVASSYSYQEANETYATPVANCFVLLFYYALHARNRDCVSFTPTFSMPGEVPPQIFIQKMDGSYIGHSPEVSRDSNCSKRPNCFHSVAYRSLEQVYRIYLLHGLIEGSVILLAGSPKPVMVDMSDEEQHFESKADAGASKTYPQQAGTIRKSGYIVIKNRPCKVVEVSTSKTGKHGHAKCHFVAIDIFNGKKLEDIVPSSHNCDVPHVTRTDYQLIDISEDGFVSLLTENGNTKDDLKLPTDESLLSQIKDGFGEGKDLVVTVMSSMGEEQICALKDIGPK</sequence>
<dbReference type="CDD" id="cd04468">
    <property type="entry name" value="S1_eIF5A"/>
    <property type="match status" value="1"/>
</dbReference>
<protein>
    <recommendedName>
        <fullName evidence="9">Translation initiation factor 5A C-terminal domain-containing protein</fullName>
    </recommendedName>
</protein>
<dbReference type="GO" id="GO:0045905">
    <property type="term" value="P:positive regulation of translational termination"/>
    <property type="evidence" value="ECO:0007669"/>
    <property type="project" value="InterPro"/>
</dbReference>
<dbReference type="PROSITE" id="PS50082">
    <property type="entry name" value="WD_REPEATS_2"/>
    <property type="match status" value="1"/>
</dbReference>
<dbReference type="InterPro" id="IPR001884">
    <property type="entry name" value="IF5A-like"/>
</dbReference>
<evidence type="ECO:0000256" key="7">
    <source>
        <dbReference type="ARBA" id="ARBA00023071"/>
    </source>
</evidence>
<keyword evidence="7" id="KW-0385">Hypusine</keyword>
<dbReference type="Gene3D" id="2.130.10.10">
    <property type="entry name" value="YVTN repeat-like/Quinoprotein amine dehydrogenase"/>
    <property type="match status" value="1"/>
</dbReference>
<dbReference type="AlphaFoldDB" id="A0A5N5L6W1"/>
<dbReference type="InterPro" id="IPR001680">
    <property type="entry name" value="WD40_rpt"/>
</dbReference>
<dbReference type="InterPro" id="IPR048670">
    <property type="entry name" value="IF5A-like_N"/>
</dbReference>
<dbReference type="InterPro" id="IPR005527">
    <property type="entry name" value="MinE"/>
</dbReference>
<dbReference type="FunFam" id="2.40.50.140:FF:000034">
    <property type="entry name" value="Eukaryotic translation initiation factor 5A"/>
    <property type="match status" value="1"/>
</dbReference>
<evidence type="ECO:0000256" key="8">
    <source>
        <dbReference type="PROSITE-ProRule" id="PRU00221"/>
    </source>
</evidence>
<dbReference type="SUPFAM" id="SSF50249">
    <property type="entry name" value="Nucleic acid-binding proteins"/>
    <property type="match status" value="1"/>
</dbReference>
<dbReference type="GO" id="GO:0043022">
    <property type="term" value="F:ribosome binding"/>
    <property type="evidence" value="ECO:0007669"/>
    <property type="project" value="InterPro"/>
</dbReference>
<proteinExistence type="inferred from homology"/>
<accession>A0A5N5L6W1</accession>
<keyword evidence="5" id="KW-0677">Repeat</keyword>
<dbReference type="GO" id="GO:0003746">
    <property type="term" value="F:translation elongation factor activity"/>
    <property type="evidence" value="ECO:0007669"/>
    <property type="project" value="InterPro"/>
</dbReference>
<feature type="repeat" description="WD" evidence="8">
    <location>
        <begin position="621"/>
        <end position="663"/>
    </location>
</feature>
<dbReference type="InterPro" id="IPR036707">
    <property type="entry name" value="MinE_sf"/>
</dbReference>
<dbReference type="Proteomes" id="UP000326939">
    <property type="component" value="Chromosome 10"/>
</dbReference>
<dbReference type="InterPro" id="IPR012340">
    <property type="entry name" value="NA-bd_OB-fold"/>
</dbReference>
<dbReference type="Gene3D" id="2.40.50.140">
    <property type="entry name" value="Nucleic acid-binding proteins"/>
    <property type="match status" value="1"/>
</dbReference>
<dbReference type="GO" id="GO:0003743">
    <property type="term" value="F:translation initiation factor activity"/>
    <property type="evidence" value="ECO:0007669"/>
    <property type="project" value="UniProtKB-KW"/>
</dbReference>
<dbReference type="SUPFAM" id="SSF50978">
    <property type="entry name" value="WD40 repeat-like"/>
    <property type="match status" value="1"/>
</dbReference>
<dbReference type="GO" id="GO:0051301">
    <property type="term" value="P:cell division"/>
    <property type="evidence" value="ECO:0007669"/>
    <property type="project" value="InterPro"/>
</dbReference>
<name>A0A5N5L6W1_9ROSI</name>
<evidence type="ECO:0000313" key="11">
    <source>
        <dbReference type="Proteomes" id="UP000326939"/>
    </source>
</evidence>
<evidence type="ECO:0000313" key="10">
    <source>
        <dbReference type="EMBL" id="KAB5538485.1"/>
    </source>
</evidence>
<dbReference type="InterPro" id="IPR020189">
    <property type="entry name" value="IF5A_C"/>
</dbReference>
<evidence type="ECO:0000256" key="4">
    <source>
        <dbReference type="ARBA" id="ARBA00022574"/>
    </source>
</evidence>
<dbReference type="InterPro" id="IPR008991">
    <property type="entry name" value="Translation_prot_SH3-like_sf"/>
</dbReference>
<evidence type="ECO:0000256" key="1">
    <source>
        <dbReference type="ARBA" id="ARBA00006016"/>
    </source>
</evidence>
<comment type="caution">
    <text evidence="10">The sequence shown here is derived from an EMBL/GenBank/DDBJ whole genome shotgun (WGS) entry which is preliminary data.</text>
</comment>
<comment type="similarity">
    <text evidence="2">Belongs to the MinE family.</text>
</comment>
<reference evidence="11" key="1">
    <citation type="journal article" date="2019" name="Gigascience">
        <title>De novo genome assembly of the endangered Acer yangbiense, a plant species with extremely small populations endemic to Yunnan Province, China.</title>
        <authorList>
            <person name="Yang J."/>
            <person name="Wariss H.M."/>
            <person name="Tao L."/>
            <person name="Zhang R."/>
            <person name="Yun Q."/>
            <person name="Hollingsworth P."/>
            <person name="Dao Z."/>
            <person name="Luo G."/>
            <person name="Guo H."/>
            <person name="Ma Y."/>
            <person name="Sun W."/>
        </authorList>
    </citation>
    <scope>NUCLEOTIDE SEQUENCE [LARGE SCALE GENOMIC DNA]</scope>
    <source>
        <strain evidence="11">cv. br00</strain>
    </source>
</reference>
<dbReference type="GO" id="GO:0003723">
    <property type="term" value="F:RNA binding"/>
    <property type="evidence" value="ECO:0007669"/>
    <property type="project" value="InterPro"/>
</dbReference>
<dbReference type="InterPro" id="IPR036322">
    <property type="entry name" value="WD40_repeat_dom_sf"/>
</dbReference>
<gene>
    <name evidence="10" type="ORF">DKX38_016018</name>
</gene>
<dbReference type="InterPro" id="IPR014722">
    <property type="entry name" value="Rib_uL2_dom2"/>
</dbReference>
<dbReference type="PANTHER" id="PTHR10971">
    <property type="entry name" value="MRNA EXPORT FACTOR AND BUB3"/>
    <property type="match status" value="1"/>
</dbReference>
<dbReference type="InterPro" id="IPR019769">
    <property type="entry name" value="Trans_elong_IF5A_hypusine_site"/>
</dbReference>
<dbReference type="EMBL" id="VDCV01000010">
    <property type="protein sequence ID" value="KAB5538485.1"/>
    <property type="molecule type" value="Genomic_DNA"/>
</dbReference>
<dbReference type="PROSITE" id="PS00302">
    <property type="entry name" value="IF5A_HYPUSINE"/>
    <property type="match status" value="1"/>
</dbReference>
<dbReference type="Gene3D" id="2.30.30.30">
    <property type="match status" value="1"/>
</dbReference>
<dbReference type="NCBIfam" id="TIGR00037">
    <property type="entry name" value="eIF_5A"/>
    <property type="match status" value="1"/>
</dbReference>
<evidence type="ECO:0000259" key="9">
    <source>
        <dbReference type="SMART" id="SM01376"/>
    </source>
</evidence>
<organism evidence="10 11">
    <name type="scientific">Salix brachista</name>
    <dbReference type="NCBI Taxonomy" id="2182728"/>
    <lineage>
        <taxon>Eukaryota</taxon>
        <taxon>Viridiplantae</taxon>
        <taxon>Streptophyta</taxon>
        <taxon>Embryophyta</taxon>
        <taxon>Tracheophyta</taxon>
        <taxon>Spermatophyta</taxon>
        <taxon>Magnoliopsida</taxon>
        <taxon>eudicotyledons</taxon>
        <taxon>Gunneridae</taxon>
        <taxon>Pentapetalae</taxon>
        <taxon>rosids</taxon>
        <taxon>fabids</taxon>
        <taxon>Malpighiales</taxon>
        <taxon>Salicaceae</taxon>
        <taxon>Saliceae</taxon>
        <taxon>Salix</taxon>
    </lineage>
</organism>
<dbReference type="Pfam" id="PF01287">
    <property type="entry name" value="eIF-5a"/>
    <property type="match status" value="1"/>
</dbReference>
<dbReference type="Gene3D" id="3.30.1070.10">
    <property type="entry name" value="Cell division topological specificity factor MinE"/>
    <property type="match status" value="1"/>
</dbReference>
<comment type="similarity">
    <text evidence="1">Belongs to the eIF-5A family.</text>
</comment>